<dbReference type="EC" id="2.4.-.-" evidence="2"/>
<evidence type="ECO:0000259" key="1">
    <source>
        <dbReference type="Pfam" id="PF00535"/>
    </source>
</evidence>
<dbReference type="InterPro" id="IPR011990">
    <property type="entry name" value="TPR-like_helical_dom_sf"/>
</dbReference>
<evidence type="ECO:0000313" key="2">
    <source>
        <dbReference type="EMBL" id="MFB5762291.1"/>
    </source>
</evidence>
<dbReference type="Gene3D" id="3.90.550.10">
    <property type="entry name" value="Spore Coat Polysaccharide Biosynthesis Protein SpsA, Chain A"/>
    <property type="match status" value="1"/>
</dbReference>
<dbReference type="SUPFAM" id="SSF53448">
    <property type="entry name" value="Nucleotide-diphospho-sugar transferases"/>
    <property type="match status" value="1"/>
</dbReference>
<accession>A0ABV5C442</accession>
<dbReference type="RefSeq" id="WP_375521402.1">
    <property type="nucleotide sequence ID" value="NZ_JBHIRY010000019.1"/>
</dbReference>
<dbReference type="Gene3D" id="1.25.40.10">
    <property type="entry name" value="Tetratricopeptide repeat domain"/>
    <property type="match status" value="1"/>
</dbReference>
<dbReference type="InterPro" id="IPR001173">
    <property type="entry name" value="Glyco_trans_2-like"/>
</dbReference>
<organism evidence="2 3">
    <name type="scientific">Paenibacillus medicaginis</name>
    <dbReference type="NCBI Taxonomy" id="1470560"/>
    <lineage>
        <taxon>Bacteria</taxon>
        <taxon>Bacillati</taxon>
        <taxon>Bacillota</taxon>
        <taxon>Bacilli</taxon>
        <taxon>Bacillales</taxon>
        <taxon>Paenibacillaceae</taxon>
        <taxon>Paenibacillus</taxon>
    </lineage>
</organism>
<dbReference type="Proteomes" id="UP001580430">
    <property type="component" value="Unassembled WGS sequence"/>
</dbReference>
<keyword evidence="3" id="KW-1185">Reference proteome</keyword>
<name>A0ABV5C442_9BACL</name>
<dbReference type="PANTHER" id="PTHR43630">
    <property type="entry name" value="POLY-BETA-1,6-N-ACETYL-D-GLUCOSAMINE SYNTHASE"/>
    <property type="match status" value="1"/>
</dbReference>
<dbReference type="SUPFAM" id="SSF48452">
    <property type="entry name" value="TPR-like"/>
    <property type="match status" value="1"/>
</dbReference>
<dbReference type="SMART" id="SM00028">
    <property type="entry name" value="TPR"/>
    <property type="match status" value="3"/>
</dbReference>
<reference evidence="2 3" key="1">
    <citation type="submission" date="2024-09" db="EMBL/GenBank/DDBJ databases">
        <title>Paenibacillus zeirhizospherea sp. nov., isolated from surface of the maize (Zea mays) roots in a horticulture field, Hungary.</title>
        <authorList>
            <person name="Marton D."/>
            <person name="Farkas M."/>
            <person name="Bedics A."/>
            <person name="Toth E."/>
            <person name="Tancsics A."/>
            <person name="Boka K."/>
            <person name="Marati G."/>
            <person name="Kriszt B."/>
            <person name="Cserhati M."/>
        </authorList>
    </citation>
    <scope>NUCLEOTIDE SEQUENCE [LARGE SCALE GENOMIC DNA]</scope>
    <source>
        <strain evidence="2 3">JCM 18446</strain>
    </source>
</reference>
<dbReference type="InterPro" id="IPR019734">
    <property type="entry name" value="TPR_rpt"/>
</dbReference>
<dbReference type="Pfam" id="PF00535">
    <property type="entry name" value="Glycos_transf_2"/>
    <property type="match status" value="1"/>
</dbReference>
<gene>
    <name evidence="2" type="ORF">ACE5LO_18035</name>
</gene>
<feature type="domain" description="Glycosyltransferase 2-like" evidence="1">
    <location>
        <begin position="7"/>
        <end position="104"/>
    </location>
</feature>
<evidence type="ECO:0000313" key="3">
    <source>
        <dbReference type="Proteomes" id="UP001580430"/>
    </source>
</evidence>
<proteinExistence type="predicted"/>
<dbReference type="CDD" id="cd02511">
    <property type="entry name" value="Beta4Glucosyltransferase"/>
    <property type="match status" value="1"/>
</dbReference>
<dbReference type="PANTHER" id="PTHR43630:SF2">
    <property type="entry name" value="GLYCOSYLTRANSFERASE"/>
    <property type="match status" value="1"/>
</dbReference>
<protein>
    <submittedName>
        <fullName evidence="2">Glycosyltransferase</fullName>
        <ecNumber evidence="2">2.4.-.-</ecNumber>
    </submittedName>
</protein>
<dbReference type="EMBL" id="JBHIRY010000019">
    <property type="protein sequence ID" value="MFB5762291.1"/>
    <property type="molecule type" value="Genomic_DNA"/>
</dbReference>
<keyword evidence="2" id="KW-0808">Transferase</keyword>
<dbReference type="InterPro" id="IPR029044">
    <property type="entry name" value="Nucleotide-diphossugar_trans"/>
</dbReference>
<dbReference type="GO" id="GO:0016757">
    <property type="term" value="F:glycosyltransferase activity"/>
    <property type="evidence" value="ECO:0007669"/>
    <property type="project" value="UniProtKB-KW"/>
</dbReference>
<comment type="caution">
    <text evidence="2">The sequence shown here is derived from an EMBL/GenBank/DDBJ whole genome shotgun (WGS) entry which is preliminary data.</text>
</comment>
<sequence length="379" mass="43463">MDTPSISLCMIVKNEEPYLAQCLSSAQSIVDEIIVVDTGSTDRSAAIASDFGAKVIHQPWDDSFSNARNRGLEEATCEWILWLDADEALDRNEALKLKELLTRDTVREQQIEGIELLFHNYLDNSSMERSYVLRLVRNRPTYRFEGRVHEQIYAVMLHHTPNCRLGRVDVTVHHYGYLIRNMIRQNKVKRNTSLLRKALEEYPNYWQYHYYLGTELLKANELEDGLAHLNTALAHPEGFTLTVIVSAHRYRILALWLMKRYEDMVEQCSENMTEFPAYTDLYHYKAEGLIALGRVDQAAHVLREALNVGPAPEDYPSMAGYGSYLTCIELGLLYLSAGNQKESDFYLTLASLMGEDTRITFEEPSNHNDNASYLSHVGH</sequence>
<keyword evidence="2" id="KW-0328">Glycosyltransferase</keyword>